<dbReference type="Proteomes" id="UP000281985">
    <property type="component" value="Unassembled WGS sequence"/>
</dbReference>
<sequence>MKKLLFIFSFVTAIAVYAQEPDLNFIEGEVLVAIDSPLADYGVEDLMNDTSRIQFNYSKQLSKTLNIWQLKFDISNGIDETYVINQLMKNPLVKYAQKNHIVKSRSTVPDDPLFAQQWQYLQDSDGDIDADLAWDITTGGTTVDGHTIVSAVADGGYQLNHPDMVDRFWVNEAEIEDNGIDDDENGFIDDVNGWNANNNTDNLPVDSHGTAVAGIIGANGNNGIGVTGVNWDAKIMATLSSGNEAIVVESYDYALQNRLKFNETNGEEGAFVVVTNSSFGIDFGDPADFPLWCDMFDTLGQAGILSCGATINGNQNVDVVGDVPTACPSDYLISVTNTNRQDRKVVSAGFGAETIDLGAPGQGTFTITSGSSYSAFGGTSGATPHVAGTVALLYSAPYEAFMEMALAEPAETALLIKEYILNGVDPNETLEGITVTGGRLNANNSLQLLRSDFDPLSVDEARVQGVSIYPNPTTNVLNISIKDGSTWETATIYGVDGRRLKEVKNTGNSQISTAFLTPGTYILKVASNSSESGKTLSRLFIKN</sequence>
<dbReference type="InterPro" id="IPR000209">
    <property type="entry name" value="Peptidase_S8/S53_dom"/>
</dbReference>
<evidence type="ECO:0000256" key="6">
    <source>
        <dbReference type="PROSITE-ProRule" id="PRU01240"/>
    </source>
</evidence>
<evidence type="ECO:0000256" key="1">
    <source>
        <dbReference type="ARBA" id="ARBA00011073"/>
    </source>
</evidence>
<reference evidence="10 11" key="1">
    <citation type="submission" date="2018-10" db="EMBL/GenBank/DDBJ databases">
        <title>Dokdonia luteus sp. nov., isolated from sea water.</title>
        <authorList>
            <person name="Zhou L.Y."/>
            <person name="Du Z.J."/>
        </authorList>
    </citation>
    <scope>NUCLEOTIDE SEQUENCE [LARGE SCALE GENOMIC DNA]</scope>
    <source>
        <strain evidence="10 11">SH27</strain>
    </source>
</reference>
<protein>
    <submittedName>
        <fullName evidence="10">T9SS C-terminal target domain-containing protein</fullName>
    </submittedName>
</protein>
<feature type="signal peptide" evidence="7">
    <location>
        <begin position="1"/>
        <end position="18"/>
    </location>
</feature>
<proteinExistence type="inferred from homology"/>
<dbReference type="PANTHER" id="PTHR43399:SF4">
    <property type="entry name" value="CELL WALL-ASSOCIATED PROTEASE"/>
    <property type="match status" value="1"/>
</dbReference>
<feature type="domain" description="Peptidase S8/S53" evidence="8">
    <location>
        <begin position="147"/>
        <end position="397"/>
    </location>
</feature>
<evidence type="ECO:0000259" key="8">
    <source>
        <dbReference type="Pfam" id="PF00082"/>
    </source>
</evidence>
<dbReference type="PROSITE" id="PS00137">
    <property type="entry name" value="SUBTILASE_HIS"/>
    <property type="match status" value="1"/>
</dbReference>
<feature type="active site" description="Charge relay system" evidence="6">
    <location>
        <position position="380"/>
    </location>
</feature>
<dbReference type="PANTHER" id="PTHR43399">
    <property type="entry name" value="SUBTILISIN-RELATED"/>
    <property type="match status" value="1"/>
</dbReference>
<keyword evidence="11" id="KW-1185">Reference proteome</keyword>
<evidence type="ECO:0000256" key="4">
    <source>
        <dbReference type="ARBA" id="ARBA00022801"/>
    </source>
</evidence>
<dbReference type="PRINTS" id="PR00723">
    <property type="entry name" value="SUBTILISIN"/>
</dbReference>
<dbReference type="Pfam" id="PF18962">
    <property type="entry name" value="Por_Secre_tail"/>
    <property type="match status" value="1"/>
</dbReference>
<comment type="caution">
    <text evidence="10">The sequence shown here is derived from an EMBL/GenBank/DDBJ whole genome shotgun (WGS) entry which is preliminary data.</text>
</comment>
<organism evidence="10 11">
    <name type="scientific">Dokdonia sinensis</name>
    <dbReference type="NCBI Taxonomy" id="2479847"/>
    <lineage>
        <taxon>Bacteria</taxon>
        <taxon>Pseudomonadati</taxon>
        <taxon>Bacteroidota</taxon>
        <taxon>Flavobacteriia</taxon>
        <taxon>Flavobacteriales</taxon>
        <taxon>Flavobacteriaceae</taxon>
        <taxon>Dokdonia</taxon>
    </lineage>
</organism>
<evidence type="ECO:0000256" key="7">
    <source>
        <dbReference type="SAM" id="SignalP"/>
    </source>
</evidence>
<dbReference type="NCBIfam" id="TIGR04183">
    <property type="entry name" value="Por_Secre_tail"/>
    <property type="match status" value="1"/>
</dbReference>
<dbReference type="SUPFAM" id="SSF52743">
    <property type="entry name" value="Subtilisin-like"/>
    <property type="match status" value="1"/>
</dbReference>
<evidence type="ECO:0000256" key="3">
    <source>
        <dbReference type="ARBA" id="ARBA00022729"/>
    </source>
</evidence>
<dbReference type="Gene3D" id="3.40.50.200">
    <property type="entry name" value="Peptidase S8/S53 domain"/>
    <property type="match status" value="1"/>
</dbReference>
<dbReference type="InterPro" id="IPR023828">
    <property type="entry name" value="Peptidase_S8_Ser-AS"/>
</dbReference>
<dbReference type="AlphaFoldDB" id="A0A3M0FZD0"/>
<dbReference type="InterPro" id="IPR022398">
    <property type="entry name" value="Peptidase_S8_His-AS"/>
</dbReference>
<dbReference type="GO" id="GO:0004252">
    <property type="term" value="F:serine-type endopeptidase activity"/>
    <property type="evidence" value="ECO:0007669"/>
    <property type="project" value="UniProtKB-UniRule"/>
</dbReference>
<feature type="chain" id="PRO_5018302340" evidence="7">
    <location>
        <begin position="19"/>
        <end position="543"/>
    </location>
</feature>
<name>A0A3M0FZD0_9FLAO</name>
<dbReference type="PROSITE" id="PS51892">
    <property type="entry name" value="SUBTILASE"/>
    <property type="match status" value="1"/>
</dbReference>
<dbReference type="RefSeq" id="WP_121917633.1">
    <property type="nucleotide sequence ID" value="NZ_REFV01000009.1"/>
</dbReference>
<dbReference type="GO" id="GO:0006508">
    <property type="term" value="P:proteolysis"/>
    <property type="evidence" value="ECO:0007669"/>
    <property type="project" value="UniProtKB-KW"/>
</dbReference>
<keyword evidence="2 6" id="KW-0645">Protease</keyword>
<dbReference type="InterPro" id="IPR036852">
    <property type="entry name" value="Peptidase_S8/S53_dom_sf"/>
</dbReference>
<keyword evidence="3 7" id="KW-0732">Signal</keyword>
<dbReference type="InterPro" id="IPR026444">
    <property type="entry name" value="Secre_tail"/>
</dbReference>
<keyword evidence="4 6" id="KW-0378">Hydrolase</keyword>
<dbReference type="InterPro" id="IPR015500">
    <property type="entry name" value="Peptidase_S8_subtilisin-rel"/>
</dbReference>
<gene>
    <name evidence="10" type="ORF">EAX61_10450</name>
</gene>
<evidence type="ECO:0000313" key="10">
    <source>
        <dbReference type="EMBL" id="RMB58030.1"/>
    </source>
</evidence>
<dbReference type="EMBL" id="REFV01000009">
    <property type="protein sequence ID" value="RMB58030.1"/>
    <property type="molecule type" value="Genomic_DNA"/>
</dbReference>
<evidence type="ECO:0000256" key="2">
    <source>
        <dbReference type="ARBA" id="ARBA00022670"/>
    </source>
</evidence>
<dbReference type="PROSITE" id="PS00138">
    <property type="entry name" value="SUBTILASE_SER"/>
    <property type="match status" value="1"/>
</dbReference>
<evidence type="ECO:0000256" key="5">
    <source>
        <dbReference type="ARBA" id="ARBA00022825"/>
    </source>
</evidence>
<dbReference type="OrthoDB" id="1055762at2"/>
<dbReference type="Pfam" id="PF00082">
    <property type="entry name" value="Peptidase_S8"/>
    <property type="match status" value="1"/>
</dbReference>
<comment type="similarity">
    <text evidence="1 6">Belongs to the peptidase S8 family.</text>
</comment>
<feature type="active site" description="Charge relay system" evidence="6">
    <location>
        <position position="154"/>
    </location>
</feature>
<dbReference type="InterPro" id="IPR051048">
    <property type="entry name" value="Peptidase_S8/S53_subtilisin"/>
</dbReference>
<evidence type="ECO:0000259" key="9">
    <source>
        <dbReference type="Pfam" id="PF18962"/>
    </source>
</evidence>
<feature type="active site" description="Charge relay system" evidence="6">
    <location>
        <position position="208"/>
    </location>
</feature>
<evidence type="ECO:0000313" key="11">
    <source>
        <dbReference type="Proteomes" id="UP000281985"/>
    </source>
</evidence>
<accession>A0A3M0FZD0</accession>
<keyword evidence="5 6" id="KW-0720">Serine protease</keyword>
<feature type="domain" description="Secretion system C-terminal sorting" evidence="9">
    <location>
        <begin position="468"/>
        <end position="532"/>
    </location>
</feature>